<dbReference type="PANTHER" id="PTHR24419">
    <property type="entry name" value="INTERLEUKIN-1 RECEPTOR-ASSOCIATED KINASE"/>
    <property type="match status" value="1"/>
</dbReference>
<reference evidence="11" key="1">
    <citation type="submission" date="2021-02" db="EMBL/GenBank/DDBJ databases">
        <authorList>
            <person name="Nieuwenhuis M."/>
            <person name="Van De Peppel L.J.J."/>
        </authorList>
    </citation>
    <scope>NUCLEOTIDE SEQUENCE</scope>
    <source>
        <strain evidence="11">D49</strain>
    </source>
</reference>
<feature type="region of interest" description="Disordered" evidence="9">
    <location>
        <begin position="182"/>
        <end position="233"/>
    </location>
</feature>
<dbReference type="Pfam" id="PF12330">
    <property type="entry name" value="Haspin_kinase"/>
    <property type="match status" value="1"/>
</dbReference>
<keyword evidence="2" id="KW-0723">Serine/threonine-protein kinase</keyword>
<dbReference type="GO" id="GO:0005634">
    <property type="term" value="C:nucleus"/>
    <property type="evidence" value="ECO:0007669"/>
    <property type="project" value="TreeGrafter"/>
</dbReference>
<feature type="compositionally biased region" description="Pro residues" evidence="9">
    <location>
        <begin position="299"/>
        <end position="314"/>
    </location>
</feature>
<dbReference type="EC" id="2.7.11.1" evidence="1"/>
<keyword evidence="6" id="KW-0067">ATP-binding</keyword>
<dbReference type="GO" id="GO:0000278">
    <property type="term" value="P:mitotic cell cycle"/>
    <property type="evidence" value="ECO:0007669"/>
    <property type="project" value="TreeGrafter"/>
</dbReference>
<comment type="caution">
    <text evidence="11">The sequence shown here is derived from an EMBL/GenBank/DDBJ whole genome shotgun (WGS) entry which is preliminary data.</text>
</comment>
<evidence type="ECO:0000256" key="9">
    <source>
        <dbReference type="SAM" id="MobiDB-lite"/>
    </source>
</evidence>
<dbReference type="OrthoDB" id="5327538at2759"/>
<name>A0A9P7GRC8_9AGAR</name>
<dbReference type="GO" id="GO:0005737">
    <property type="term" value="C:cytoplasm"/>
    <property type="evidence" value="ECO:0007669"/>
    <property type="project" value="TreeGrafter"/>
</dbReference>
<comment type="catalytic activity">
    <reaction evidence="8">
        <text>L-seryl-[protein] + ATP = O-phospho-L-seryl-[protein] + ADP + H(+)</text>
        <dbReference type="Rhea" id="RHEA:17989"/>
        <dbReference type="Rhea" id="RHEA-COMP:9863"/>
        <dbReference type="Rhea" id="RHEA-COMP:11604"/>
        <dbReference type="ChEBI" id="CHEBI:15378"/>
        <dbReference type="ChEBI" id="CHEBI:29999"/>
        <dbReference type="ChEBI" id="CHEBI:30616"/>
        <dbReference type="ChEBI" id="CHEBI:83421"/>
        <dbReference type="ChEBI" id="CHEBI:456216"/>
        <dbReference type="EC" id="2.7.11.1"/>
    </reaction>
</comment>
<evidence type="ECO:0000313" key="11">
    <source>
        <dbReference type="EMBL" id="KAG5654619.1"/>
    </source>
</evidence>
<dbReference type="InterPro" id="IPR024604">
    <property type="entry name" value="GSG2_C"/>
</dbReference>
<reference evidence="11" key="2">
    <citation type="submission" date="2021-10" db="EMBL/GenBank/DDBJ databases">
        <title>Phylogenomics reveals ancestral predisposition of the termite-cultivated fungus Termitomyces towards a domesticated lifestyle.</title>
        <authorList>
            <person name="Auxier B."/>
            <person name="Grum-Grzhimaylo A."/>
            <person name="Cardenas M.E."/>
            <person name="Lodge J.D."/>
            <person name="Laessoe T."/>
            <person name="Pedersen O."/>
            <person name="Smith M.E."/>
            <person name="Kuyper T.W."/>
            <person name="Franco-Molano E.A."/>
            <person name="Baroni T.J."/>
            <person name="Aanen D.K."/>
        </authorList>
    </citation>
    <scope>NUCLEOTIDE SEQUENCE</scope>
    <source>
        <strain evidence="11">D49</strain>
    </source>
</reference>
<keyword evidence="5" id="KW-0418">Kinase</keyword>
<feature type="region of interest" description="Disordered" evidence="9">
    <location>
        <begin position="289"/>
        <end position="314"/>
    </location>
</feature>
<gene>
    <name evidence="11" type="ORF">H0H81_011594</name>
</gene>
<evidence type="ECO:0000256" key="6">
    <source>
        <dbReference type="ARBA" id="ARBA00022840"/>
    </source>
</evidence>
<keyword evidence="4" id="KW-0547">Nucleotide-binding</keyword>
<evidence type="ECO:0000256" key="8">
    <source>
        <dbReference type="ARBA" id="ARBA00048679"/>
    </source>
</evidence>
<evidence type="ECO:0000256" key="1">
    <source>
        <dbReference type="ARBA" id="ARBA00012513"/>
    </source>
</evidence>
<evidence type="ECO:0000313" key="12">
    <source>
        <dbReference type="Proteomes" id="UP000717328"/>
    </source>
</evidence>
<evidence type="ECO:0000256" key="3">
    <source>
        <dbReference type="ARBA" id="ARBA00022679"/>
    </source>
</evidence>
<organism evidence="11 12">
    <name type="scientific">Sphagnurus paluster</name>
    <dbReference type="NCBI Taxonomy" id="117069"/>
    <lineage>
        <taxon>Eukaryota</taxon>
        <taxon>Fungi</taxon>
        <taxon>Dikarya</taxon>
        <taxon>Basidiomycota</taxon>
        <taxon>Agaricomycotina</taxon>
        <taxon>Agaricomycetes</taxon>
        <taxon>Agaricomycetidae</taxon>
        <taxon>Agaricales</taxon>
        <taxon>Tricholomatineae</taxon>
        <taxon>Lyophyllaceae</taxon>
        <taxon>Sphagnurus</taxon>
    </lineage>
</organism>
<dbReference type="Proteomes" id="UP000717328">
    <property type="component" value="Unassembled WGS sequence"/>
</dbReference>
<feature type="compositionally biased region" description="Basic residues" evidence="9">
    <location>
        <begin position="203"/>
        <end position="212"/>
    </location>
</feature>
<feature type="region of interest" description="Disordered" evidence="9">
    <location>
        <begin position="336"/>
        <end position="356"/>
    </location>
</feature>
<dbReference type="GO" id="GO:0072354">
    <property type="term" value="F:histone H3T3 kinase activity"/>
    <property type="evidence" value="ECO:0007669"/>
    <property type="project" value="TreeGrafter"/>
</dbReference>
<dbReference type="AlphaFoldDB" id="A0A9P7GRC8"/>
<dbReference type="GO" id="GO:0035556">
    <property type="term" value="P:intracellular signal transduction"/>
    <property type="evidence" value="ECO:0007669"/>
    <property type="project" value="TreeGrafter"/>
</dbReference>
<keyword evidence="12" id="KW-1185">Reference proteome</keyword>
<dbReference type="GO" id="GO:0005524">
    <property type="term" value="F:ATP binding"/>
    <property type="evidence" value="ECO:0007669"/>
    <property type="project" value="UniProtKB-KW"/>
</dbReference>
<dbReference type="InterPro" id="IPR011009">
    <property type="entry name" value="Kinase-like_dom_sf"/>
</dbReference>
<dbReference type="PANTHER" id="PTHR24419:SF18">
    <property type="entry name" value="SERINE_THREONINE-PROTEIN KINASE HASPIN"/>
    <property type="match status" value="1"/>
</dbReference>
<accession>A0A9P7GRC8</accession>
<evidence type="ECO:0000256" key="7">
    <source>
        <dbReference type="ARBA" id="ARBA00047899"/>
    </source>
</evidence>
<dbReference type="Gene3D" id="3.30.200.20">
    <property type="entry name" value="Phosphorylase Kinase, domain 1"/>
    <property type="match status" value="1"/>
</dbReference>
<dbReference type="SMART" id="SM01331">
    <property type="entry name" value="DUF3635"/>
    <property type="match status" value="1"/>
</dbReference>
<protein>
    <recommendedName>
        <fullName evidence="1">non-specific serine/threonine protein kinase</fullName>
        <ecNumber evidence="1">2.7.11.1</ecNumber>
    </recommendedName>
</protein>
<feature type="domain" description="Serine/threonine-protein kinase haspin C-terminal" evidence="10">
    <location>
        <begin position="668"/>
        <end position="751"/>
    </location>
</feature>
<evidence type="ECO:0000256" key="4">
    <source>
        <dbReference type="ARBA" id="ARBA00022741"/>
    </source>
</evidence>
<evidence type="ECO:0000256" key="5">
    <source>
        <dbReference type="ARBA" id="ARBA00022777"/>
    </source>
</evidence>
<evidence type="ECO:0000256" key="2">
    <source>
        <dbReference type="ARBA" id="ARBA00022527"/>
    </source>
</evidence>
<evidence type="ECO:0000259" key="10">
    <source>
        <dbReference type="SMART" id="SM01331"/>
    </source>
</evidence>
<keyword evidence="3" id="KW-0808">Transferase</keyword>
<feature type="region of interest" description="Disordered" evidence="9">
    <location>
        <begin position="81"/>
        <end position="119"/>
    </location>
</feature>
<sequence>MLGARTKQIYAYGKRSQRIVNISDERDRKAIPNIFDDIDPVPRAPIASKMKKREHTVHTKSKTPSPKILHIHRKKRLSPVLSPTKKRTRVAQIIDTELSRKELSSPKPKALTSGKNDTASSRIPLADFSLNVPGSPVVSAKVRRTKAPGTKAPALKSNKQFSPFVDVDIIILDDAGNTLRQEKRVSRTDVKSNPIKDEIVRPSKPRPTRSKKSVPVDENVDDEVVELSTRPKRPTRRAVLTVYSDESDSELENDYLNRNSNVPTNTTLFSSVAGPSRTRRMVEVVIPPAPYATKKKPQPVSPQPLTPPPLSDPIPRVPPARYQPIPSPIARPRQLTPIRHRGGRNPFDPPTPPSPFTDADISLDFELSIEESLHLSASSAPLPDIPNYLQPLLAQCGQGAYGPIEFSSFIETFPFDPVVDSGVGKSIDLRFRKVGEASYSEVFGIGDVVLKVIPLRDETVGNANEGGDEEDGPAPSDAKDVLKEVIVTQAMGEVCDGFVKLLKAYIVRGKYPEVLLRLWDEYHANKGSESVRPDKFLVSQIYAIIVLPNGGPDLEAYKFVNTNKMGWRQACSIFWQVAKSLAHAERLVSFEHRDLHWGQILVKDLPIPEVFPLRMRNQNARSSPKSSRVYMDDPVHGVHATLIDLGLSRMDAGDGDGGEIVHWTPFEEEVFMGEGDYQFDIYRMMRELISDTWEDFKPVTNVMLTHTHQWLHYLVMKLLHSKRLKVPLTLRGPPKPDAYAFTEKHCYDCLVDIERWLGSCVAAFSPAPKPKGKGRKKVQALPPPNSTLISPACAGEIVEYAVKKGWIQPTSM</sequence>
<dbReference type="Gene3D" id="1.10.510.10">
    <property type="entry name" value="Transferase(Phosphotransferase) domain 1"/>
    <property type="match status" value="1"/>
</dbReference>
<dbReference type="EMBL" id="JABCKI010000004">
    <property type="protein sequence ID" value="KAG5654619.1"/>
    <property type="molecule type" value="Genomic_DNA"/>
</dbReference>
<feature type="compositionally biased region" description="Basic and acidic residues" evidence="9">
    <location>
        <begin position="182"/>
        <end position="201"/>
    </location>
</feature>
<comment type="catalytic activity">
    <reaction evidence="7">
        <text>L-threonyl-[protein] + ATP = O-phospho-L-threonyl-[protein] + ADP + H(+)</text>
        <dbReference type="Rhea" id="RHEA:46608"/>
        <dbReference type="Rhea" id="RHEA-COMP:11060"/>
        <dbReference type="Rhea" id="RHEA-COMP:11605"/>
        <dbReference type="ChEBI" id="CHEBI:15378"/>
        <dbReference type="ChEBI" id="CHEBI:30013"/>
        <dbReference type="ChEBI" id="CHEBI:30616"/>
        <dbReference type="ChEBI" id="CHEBI:61977"/>
        <dbReference type="ChEBI" id="CHEBI:456216"/>
        <dbReference type="EC" id="2.7.11.1"/>
    </reaction>
</comment>
<dbReference type="SUPFAM" id="SSF56112">
    <property type="entry name" value="Protein kinase-like (PK-like)"/>
    <property type="match status" value="1"/>
</dbReference>
<proteinExistence type="predicted"/>